<dbReference type="EnsemblPlants" id="OPUNC06G16060.1">
    <property type="protein sequence ID" value="OPUNC06G16060.1"/>
    <property type="gene ID" value="OPUNC06G16060"/>
</dbReference>
<evidence type="ECO:0000313" key="2">
    <source>
        <dbReference type="EnsemblPlants" id="OPUNC06G16060.1"/>
    </source>
</evidence>
<evidence type="ECO:0000313" key="3">
    <source>
        <dbReference type="Proteomes" id="UP000026962"/>
    </source>
</evidence>
<protein>
    <submittedName>
        <fullName evidence="2">Uncharacterized protein</fullName>
    </submittedName>
</protein>
<dbReference type="AlphaFoldDB" id="A0A0E0LCF1"/>
<sequence length="84" mass="9499">MTRQHHSVAAKALLDNIKFHEDPAINSTIEQIKADGRGRRYSAHDDTSHHIHYRRIIVQTATSSTDGSRPTFTSRELASKPFSE</sequence>
<dbReference type="Gramene" id="OPUNC06G16060.1">
    <property type="protein sequence ID" value="OPUNC06G16060.1"/>
    <property type="gene ID" value="OPUNC06G16060"/>
</dbReference>
<dbReference type="Proteomes" id="UP000026962">
    <property type="component" value="Chromosome 6"/>
</dbReference>
<accession>A0A0E0LCF1</accession>
<keyword evidence="3" id="KW-1185">Reference proteome</keyword>
<name>A0A0E0LCF1_ORYPU</name>
<evidence type="ECO:0000256" key="1">
    <source>
        <dbReference type="SAM" id="MobiDB-lite"/>
    </source>
</evidence>
<feature type="compositionally biased region" description="Polar residues" evidence="1">
    <location>
        <begin position="60"/>
        <end position="76"/>
    </location>
</feature>
<organism evidence="2">
    <name type="scientific">Oryza punctata</name>
    <name type="common">Red rice</name>
    <dbReference type="NCBI Taxonomy" id="4537"/>
    <lineage>
        <taxon>Eukaryota</taxon>
        <taxon>Viridiplantae</taxon>
        <taxon>Streptophyta</taxon>
        <taxon>Embryophyta</taxon>
        <taxon>Tracheophyta</taxon>
        <taxon>Spermatophyta</taxon>
        <taxon>Magnoliopsida</taxon>
        <taxon>Liliopsida</taxon>
        <taxon>Poales</taxon>
        <taxon>Poaceae</taxon>
        <taxon>BOP clade</taxon>
        <taxon>Oryzoideae</taxon>
        <taxon>Oryzeae</taxon>
        <taxon>Oryzinae</taxon>
        <taxon>Oryza</taxon>
    </lineage>
</organism>
<proteinExistence type="predicted"/>
<reference evidence="2" key="2">
    <citation type="submission" date="2018-05" db="EMBL/GenBank/DDBJ databases">
        <title>OpunRS2 (Oryza punctata Reference Sequence Version 2).</title>
        <authorList>
            <person name="Zhang J."/>
            <person name="Kudrna D."/>
            <person name="Lee S."/>
            <person name="Talag J."/>
            <person name="Welchert J."/>
            <person name="Wing R.A."/>
        </authorList>
    </citation>
    <scope>NUCLEOTIDE SEQUENCE [LARGE SCALE GENOMIC DNA]</scope>
</reference>
<dbReference type="HOGENOM" id="CLU_2531386_0_0_1"/>
<reference evidence="2" key="1">
    <citation type="submission" date="2015-04" db="UniProtKB">
        <authorList>
            <consortium name="EnsemblPlants"/>
        </authorList>
    </citation>
    <scope>IDENTIFICATION</scope>
</reference>
<feature type="region of interest" description="Disordered" evidence="1">
    <location>
        <begin position="60"/>
        <end position="84"/>
    </location>
</feature>